<dbReference type="AlphaFoldDB" id="A0A0A9WLI1"/>
<name>A0A0A9WLI1_LYGHE</name>
<evidence type="ECO:0000256" key="1">
    <source>
        <dbReference type="SAM" id="MobiDB-lite"/>
    </source>
</evidence>
<reference evidence="2" key="1">
    <citation type="journal article" date="2014" name="PLoS ONE">
        <title>Transcriptome-Based Identification of ABC Transporters in the Western Tarnished Plant Bug Lygus hesperus.</title>
        <authorList>
            <person name="Hull J.J."/>
            <person name="Chaney K."/>
            <person name="Geib S.M."/>
            <person name="Fabrick J.A."/>
            <person name="Brent C.S."/>
            <person name="Walsh D."/>
            <person name="Lavine L.C."/>
        </authorList>
    </citation>
    <scope>NUCLEOTIDE SEQUENCE</scope>
</reference>
<protein>
    <submittedName>
        <fullName evidence="2">Uncharacterized protein</fullName>
    </submittedName>
</protein>
<gene>
    <name evidence="2" type="ORF">CM83_104413</name>
</gene>
<feature type="compositionally biased region" description="Polar residues" evidence="1">
    <location>
        <begin position="60"/>
        <end position="73"/>
    </location>
</feature>
<feature type="region of interest" description="Disordered" evidence="1">
    <location>
        <begin position="1"/>
        <end position="123"/>
    </location>
</feature>
<accession>A0A0A9WLI1</accession>
<feature type="compositionally biased region" description="Low complexity" evidence="1">
    <location>
        <begin position="74"/>
        <end position="104"/>
    </location>
</feature>
<reference evidence="2" key="2">
    <citation type="submission" date="2014-07" db="EMBL/GenBank/DDBJ databases">
        <authorList>
            <person name="Hull J."/>
        </authorList>
    </citation>
    <scope>NUCLEOTIDE SEQUENCE</scope>
</reference>
<feature type="compositionally biased region" description="Polar residues" evidence="1">
    <location>
        <begin position="28"/>
        <end position="38"/>
    </location>
</feature>
<proteinExistence type="predicted"/>
<evidence type="ECO:0000313" key="2">
    <source>
        <dbReference type="EMBL" id="JAG09312.1"/>
    </source>
</evidence>
<feature type="compositionally biased region" description="Low complexity" evidence="1">
    <location>
        <begin position="1"/>
        <end position="20"/>
    </location>
</feature>
<feature type="non-terminal residue" evidence="2">
    <location>
        <position position="1"/>
    </location>
</feature>
<feature type="non-terminal residue" evidence="2">
    <location>
        <position position="123"/>
    </location>
</feature>
<sequence length="123" mass="12714">VHSSSYGQSSQLGSQFGQPSNHYESHVSFGSDSGSYSTGFKGEHPSTSSFNFPSAGAEAHSSTLNDVRATPQTSYNPSPSPSFSSGPSNYKPQSSFGGSSSSSSYKDPFGPNQSFGSSGSQFS</sequence>
<organism evidence="2">
    <name type="scientific">Lygus hesperus</name>
    <name type="common">Western plant bug</name>
    <dbReference type="NCBI Taxonomy" id="30085"/>
    <lineage>
        <taxon>Eukaryota</taxon>
        <taxon>Metazoa</taxon>
        <taxon>Ecdysozoa</taxon>
        <taxon>Arthropoda</taxon>
        <taxon>Hexapoda</taxon>
        <taxon>Insecta</taxon>
        <taxon>Pterygota</taxon>
        <taxon>Neoptera</taxon>
        <taxon>Paraneoptera</taxon>
        <taxon>Hemiptera</taxon>
        <taxon>Heteroptera</taxon>
        <taxon>Panheteroptera</taxon>
        <taxon>Cimicomorpha</taxon>
        <taxon>Miridae</taxon>
        <taxon>Mirini</taxon>
        <taxon>Lygus</taxon>
    </lineage>
</organism>
<dbReference type="EMBL" id="GBHO01034292">
    <property type="protein sequence ID" value="JAG09312.1"/>
    <property type="molecule type" value="Transcribed_RNA"/>
</dbReference>
<feature type="compositionally biased region" description="Low complexity" evidence="1">
    <location>
        <begin position="113"/>
        <end position="123"/>
    </location>
</feature>